<dbReference type="eggNOG" id="ENOG5033NEZ">
    <property type="taxonomic scope" value="Bacteria"/>
</dbReference>
<feature type="transmembrane region" description="Helical" evidence="1">
    <location>
        <begin position="58"/>
        <end position="82"/>
    </location>
</feature>
<keyword evidence="1" id="KW-0472">Membrane</keyword>
<keyword evidence="1" id="KW-0812">Transmembrane</keyword>
<feature type="transmembrane region" description="Helical" evidence="1">
    <location>
        <begin position="312"/>
        <end position="335"/>
    </location>
</feature>
<dbReference type="EMBL" id="FPAW01000002">
    <property type="protein sequence ID" value="SFT50918.1"/>
    <property type="molecule type" value="Genomic_DNA"/>
</dbReference>
<sequence>MIDWIYVGAVIFGAISLLIEADRNYRTSLSNHPFPYHAILEKVELENLCTPREWLSGFLFYSLLYLLAYVLILSSTELFLLVRNANLAELQVGANNEFVGPLSDPVSLADSTYGKPIFVSAFLIAFLSVGAMRPIETYMRALAHRLAGVPRGVYKVLERLQTVNYLKLNRAFPSPLLNKFEKRLKTADMTDLSDQYIGDIRTQLSSIDCLSPSVTAGFSRLHFPMTHFDAFKEVPGQLSAEIDAIEEDIDKLEPTEANLKVLHEKAVMTANSAKAVFAVFYVRNNHAIKNTDPNSPIARIEKLITRGYRIELNAFAMSICISFILSLGVCFYAYYSWNESRVWDKPTLADSQIDTTWKRLFEDNETTELEACKKAATTPSADIAPRCELAIRTATDKIATENPDNPPAVTADDIDASWIPLTAQQEEDRRKRCATALQKLARGNSVTMQETCRKAIDAGKRSWLRDQFARFAYWSFWDTLQRGMMVFGVVVSTIFFREVRVDQNSWKPWSFKRIPFLRLLSMSFSPAVIGVFALSSGAVIKLIWDSNFDVTQRQITILFQGDWIYFAWHLLPGMFLSLATLTLMDKHDDWAFLTSLIAGLIAAAFLLFLSWVIFHLTTLDTRSTTFELPVWLGGLTIDHAGRDTLITGILPASFVVLFAWLLEATEEAKTTTTLPSRLWARLSGAAPGGDSNA</sequence>
<reference evidence="2 3" key="1">
    <citation type="submission" date="2016-10" db="EMBL/GenBank/DDBJ databases">
        <authorList>
            <person name="de Groot N.N."/>
        </authorList>
    </citation>
    <scope>NUCLEOTIDE SEQUENCE [LARGE SCALE GENOMIC DNA]</scope>
    <source>
        <strain evidence="2 3">CGMCC 1.10959</strain>
    </source>
</reference>
<protein>
    <submittedName>
        <fullName evidence="2">Uncharacterized protein</fullName>
    </submittedName>
</protein>
<gene>
    <name evidence="2" type="ORF">SAMN05216236_102265</name>
</gene>
<organism evidence="2 3">
    <name type="scientific">Sedimentitalea nanhaiensis</name>
    <dbReference type="NCBI Taxonomy" id="999627"/>
    <lineage>
        <taxon>Bacteria</taxon>
        <taxon>Pseudomonadati</taxon>
        <taxon>Pseudomonadota</taxon>
        <taxon>Alphaproteobacteria</taxon>
        <taxon>Rhodobacterales</taxon>
        <taxon>Paracoccaceae</taxon>
        <taxon>Sedimentitalea</taxon>
    </lineage>
</organism>
<proteinExistence type="predicted"/>
<feature type="transmembrane region" description="Helical" evidence="1">
    <location>
        <begin position="563"/>
        <end position="583"/>
    </location>
</feature>
<feature type="transmembrane region" description="Helical" evidence="1">
    <location>
        <begin position="644"/>
        <end position="662"/>
    </location>
</feature>
<feature type="transmembrane region" description="Helical" evidence="1">
    <location>
        <begin position="516"/>
        <end position="543"/>
    </location>
</feature>
<evidence type="ECO:0000313" key="2">
    <source>
        <dbReference type="EMBL" id="SFT50918.1"/>
    </source>
</evidence>
<feature type="transmembrane region" description="Helical" evidence="1">
    <location>
        <begin position="117"/>
        <end position="135"/>
    </location>
</feature>
<dbReference type="AlphaFoldDB" id="A0A1I6YKP1"/>
<dbReference type="OrthoDB" id="7857051at2"/>
<accession>A0A1I6YKP1</accession>
<name>A0A1I6YKP1_9RHOB</name>
<feature type="transmembrane region" description="Helical" evidence="1">
    <location>
        <begin position="6"/>
        <end position="21"/>
    </location>
</feature>
<feature type="transmembrane region" description="Helical" evidence="1">
    <location>
        <begin position="590"/>
        <end position="614"/>
    </location>
</feature>
<feature type="transmembrane region" description="Helical" evidence="1">
    <location>
        <begin position="479"/>
        <end position="496"/>
    </location>
</feature>
<dbReference type="Proteomes" id="UP000182466">
    <property type="component" value="Unassembled WGS sequence"/>
</dbReference>
<keyword evidence="3" id="KW-1185">Reference proteome</keyword>
<evidence type="ECO:0000256" key="1">
    <source>
        <dbReference type="SAM" id="Phobius"/>
    </source>
</evidence>
<evidence type="ECO:0000313" key="3">
    <source>
        <dbReference type="Proteomes" id="UP000182466"/>
    </source>
</evidence>
<keyword evidence="1" id="KW-1133">Transmembrane helix</keyword>
<dbReference type="STRING" id="999627.SAMN05216236_102265"/>
<dbReference type="RefSeq" id="WP_027260692.1">
    <property type="nucleotide sequence ID" value="NZ_FPAW01000002.1"/>
</dbReference>